<organism evidence="2 3">
    <name type="scientific">Pinctada imbricata</name>
    <name type="common">Atlantic pearl-oyster</name>
    <name type="synonym">Pinctada martensii</name>
    <dbReference type="NCBI Taxonomy" id="66713"/>
    <lineage>
        <taxon>Eukaryota</taxon>
        <taxon>Metazoa</taxon>
        <taxon>Spiralia</taxon>
        <taxon>Lophotrochozoa</taxon>
        <taxon>Mollusca</taxon>
        <taxon>Bivalvia</taxon>
        <taxon>Autobranchia</taxon>
        <taxon>Pteriomorphia</taxon>
        <taxon>Pterioida</taxon>
        <taxon>Pterioidea</taxon>
        <taxon>Pteriidae</taxon>
        <taxon>Pinctada</taxon>
    </lineage>
</organism>
<evidence type="ECO:0000256" key="1">
    <source>
        <dbReference type="SAM" id="MobiDB-lite"/>
    </source>
</evidence>
<protein>
    <submittedName>
        <fullName evidence="2">Uncharacterized protein</fullName>
    </submittedName>
</protein>
<dbReference type="Proteomes" id="UP001186944">
    <property type="component" value="Unassembled WGS sequence"/>
</dbReference>
<keyword evidence="3" id="KW-1185">Reference proteome</keyword>
<evidence type="ECO:0000313" key="2">
    <source>
        <dbReference type="EMBL" id="KAK3095179.1"/>
    </source>
</evidence>
<gene>
    <name evidence="2" type="ORF">FSP39_011102</name>
</gene>
<sequence>MASEAPRINHDNQGNQDGNQDGQGDQTLVSSQDNQGDNGEADWSDCDQDRTKKKKDGGRKKLKQLSLYPSNVSVSRKRKKRLSSNGQSDSELSEINEELKHINMRLNGLVTKDELKALVDSSVQLIVNQLKPEIRKEIKAEMKKEMRESKEIIRKELQKDVQKEVKKEVKSVEQLVNEKLGKFSDRCDGIDLDIENMKENIAKQARQLNDMHETLKGAMNTAFDALKLANHNQQYSQKNNIKILNWREKNGENSESLRVDFISEMQKVGVTVSDSDILAIHRVPTKNTRSPRPVILKLIRSDVRLNVIRKRKEVAGTFKMMDHVTERNLDLMNRLRDNDNLHSVWYYNCNIHAIDMVGDRHRFDIGDNSEKLRRIGAAVGRAGITT</sequence>
<feature type="compositionally biased region" description="Basic residues" evidence="1">
    <location>
        <begin position="51"/>
        <end position="63"/>
    </location>
</feature>
<evidence type="ECO:0000313" key="3">
    <source>
        <dbReference type="Proteomes" id="UP001186944"/>
    </source>
</evidence>
<proteinExistence type="predicted"/>
<accession>A0AA88Y017</accession>
<comment type="caution">
    <text evidence="2">The sequence shown here is derived from an EMBL/GenBank/DDBJ whole genome shotgun (WGS) entry which is preliminary data.</text>
</comment>
<dbReference type="AlphaFoldDB" id="A0AA88Y017"/>
<feature type="compositionally biased region" description="Polar residues" evidence="1">
    <location>
        <begin position="27"/>
        <end position="37"/>
    </location>
</feature>
<feature type="compositionally biased region" description="Low complexity" evidence="1">
    <location>
        <begin position="11"/>
        <end position="26"/>
    </location>
</feature>
<feature type="region of interest" description="Disordered" evidence="1">
    <location>
        <begin position="1"/>
        <end position="92"/>
    </location>
</feature>
<dbReference type="Gene3D" id="3.30.70.1820">
    <property type="entry name" value="L1 transposable element, RRM domain"/>
    <property type="match status" value="1"/>
</dbReference>
<reference evidence="2" key="1">
    <citation type="submission" date="2019-08" db="EMBL/GenBank/DDBJ databases">
        <title>The improved chromosome-level genome for the pearl oyster Pinctada fucata martensii using PacBio sequencing and Hi-C.</title>
        <authorList>
            <person name="Zheng Z."/>
        </authorList>
    </citation>
    <scope>NUCLEOTIDE SEQUENCE</scope>
    <source>
        <strain evidence="2">ZZ-2019</strain>
        <tissue evidence="2">Adductor muscle</tissue>
    </source>
</reference>
<dbReference type="EMBL" id="VSWD01000008">
    <property type="protein sequence ID" value="KAK3095179.1"/>
    <property type="molecule type" value="Genomic_DNA"/>
</dbReference>
<name>A0AA88Y017_PINIB</name>